<keyword evidence="2" id="KW-1185">Reference proteome</keyword>
<evidence type="ECO:0000313" key="2">
    <source>
        <dbReference type="Proteomes" id="UP000268669"/>
    </source>
</evidence>
<evidence type="ECO:0000313" key="1">
    <source>
        <dbReference type="EMBL" id="AYW90652.1"/>
    </source>
</evidence>
<sequence>MKPSLRAAEELDSEIEHVCKDINESLDFFNYIRQFDFGVKDVLKTIDVKKYDELTNDFHAIQFYIAFKKRIDILHSIEYANSIAQNTYEDYLLDFQQDDVDDNPNSEEEFENEKLGQISGELLDTSFFLEKIFYGDAISIVQDDLKYARGWWTKDSIRALDMPRIIFANRYNGYFSGIMDNEDHNKVICRFLQGNHSSEDVKRILSIPIGYGWQHHELTKNTIWAEVDLNVPDEILIERFKNWLGSARELHGDAFKQSVVSINRKNSFKPSLIKRWGKLRILAYFDMKILCSFFHQEPTIKQYGDALYFDEYDIDTTEKIRKTAMPLLQEIIEGDCLDDLMRKLIAEDKMPK</sequence>
<accession>A0ABM7AEG3</accession>
<organism evidence="1 2">
    <name type="scientific">Yersinia pseudotuberculosis</name>
    <dbReference type="NCBI Taxonomy" id="633"/>
    <lineage>
        <taxon>Bacteria</taxon>
        <taxon>Pseudomonadati</taxon>
        <taxon>Pseudomonadota</taxon>
        <taxon>Gammaproteobacteria</taxon>
        <taxon>Enterobacterales</taxon>
        <taxon>Yersiniaceae</taxon>
        <taxon>Yersinia</taxon>
    </lineage>
</organism>
<proteinExistence type="predicted"/>
<dbReference type="InterPro" id="IPR045664">
    <property type="entry name" value="DUF6387"/>
</dbReference>
<protein>
    <submittedName>
        <fullName evidence="1">Uncharacterized protein</fullName>
    </submittedName>
</protein>
<dbReference type="RefSeq" id="WP_115027052.1">
    <property type="nucleotide sequence ID" value="NZ_CP033713.1"/>
</dbReference>
<gene>
    <name evidence="1" type="ORF">EGX47_04460</name>
</gene>
<dbReference type="Proteomes" id="UP000268669">
    <property type="component" value="Chromosome"/>
</dbReference>
<name>A0ABM7AEG3_YERPU</name>
<dbReference type="Pfam" id="PF19924">
    <property type="entry name" value="DUF6387"/>
    <property type="match status" value="1"/>
</dbReference>
<dbReference type="EMBL" id="CP033713">
    <property type="protein sequence ID" value="AYW90652.1"/>
    <property type="molecule type" value="Genomic_DNA"/>
</dbReference>
<reference evidence="1" key="1">
    <citation type="submission" date="2018-11" db="EMBL/GenBank/DDBJ databases">
        <title>FDA dAtabase for Regulatory Grade micrObial Sequences (FDA-ARGOS): Supporting development and validation of Infectious Disease Dx tests.</title>
        <authorList>
            <person name="Bliska J."/>
            <person name="Cleland M.-M."/>
            <person name="Tallon L."/>
            <person name="Sadzewicz L."/>
            <person name="Zhao X."/>
            <person name="Vavikolanu K."/>
            <person name="Mehta A."/>
            <person name="Aluvathingal J."/>
            <person name="Nadendla S."/>
            <person name="Yan Y."/>
            <person name="Sichtig H."/>
        </authorList>
    </citation>
    <scope>NUCLEOTIDE SEQUENCE [LARGE SCALE GENOMIC DNA]</scope>
    <source>
        <strain evidence="1">FDAARGOS_581</strain>
    </source>
</reference>